<feature type="domain" description="HTH myb-type" evidence="5">
    <location>
        <begin position="50"/>
        <end position="95"/>
    </location>
</feature>
<evidence type="ECO:0000259" key="5">
    <source>
        <dbReference type="PROSITE" id="PS51294"/>
    </source>
</evidence>
<dbReference type="SMART" id="SM00717">
    <property type="entry name" value="SANT"/>
    <property type="match status" value="1"/>
</dbReference>
<feature type="region of interest" description="Disordered" evidence="3">
    <location>
        <begin position="1"/>
        <end position="23"/>
    </location>
</feature>
<keyword evidence="2" id="KW-0539">Nucleus</keyword>
<evidence type="ECO:0000313" key="6">
    <source>
        <dbReference type="EMBL" id="RVW42707.1"/>
    </source>
</evidence>
<dbReference type="GO" id="GO:0005634">
    <property type="term" value="C:nucleus"/>
    <property type="evidence" value="ECO:0007669"/>
    <property type="project" value="UniProtKB-SubCell"/>
</dbReference>
<dbReference type="Proteomes" id="UP000288805">
    <property type="component" value="Unassembled WGS sequence"/>
</dbReference>
<dbReference type="CDD" id="cd00167">
    <property type="entry name" value="SANT"/>
    <property type="match status" value="1"/>
</dbReference>
<name>A0A438E4L7_VITVI</name>
<dbReference type="SUPFAM" id="SSF46689">
    <property type="entry name" value="Homeodomain-like"/>
    <property type="match status" value="1"/>
</dbReference>
<dbReference type="Gene3D" id="1.10.10.60">
    <property type="entry name" value="Homeodomain-like"/>
    <property type="match status" value="1"/>
</dbReference>
<sequence length="152" mass="17750">MSSHPCSDELKATGIHNAGPPKTRRLWTREEDDELKHFKTEYPNLREFFPQEDELIIHLKSLGVSWASMAKHPLLERRSPNAIKNRWYNHLKKRPATISDPRRPLSYHVQHLLMDDQNSDHSFSEDDTEAWVSSWITDDDLNPISSIPEHTS</sequence>
<organism evidence="6 7">
    <name type="scientific">Vitis vinifera</name>
    <name type="common">Grape</name>
    <dbReference type="NCBI Taxonomy" id="29760"/>
    <lineage>
        <taxon>Eukaryota</taxon>
        <taxon>Viridiplantae</taxon>
        <taxon>Streptophyta</taxon>
        <taxon>Embryophyta</taxon>
        <taxon>Tracheophyta</taxon>
        <taxon>Spermatophyta</taxon>
        <taxon>Magnoliopsida</taxon>
        <taxon>eudicotyledons</taxon>
        <taxon>Gunneridae</taxon>
        <taxon>Pentapetalae</taxon>
        <taxon>rosids</taxon>
        <taxon>Vitales</taxon>
        <taxon>Vitaceae</taxon>
        <taxon>Viteae</taxon>
        <taxon>Vitis</taxon>
    </lineage>
</organism>
<dbReference type="Pfam" id="PF00249">
    <property type="entry name" value="Myb_DNA-binding"/>
    <property type="match status" value="1"/>
</dbReference>
<dbReference type="EMBL" id="QGNW01001395">
    <property type="protein sequence ID" value="RVW42707.1"/>
    <property type="molecule type" value="Genomic_DNA"/>
</dbReference>
<accession>A0A438E4L7</accession>
<dbReference type="PROSITE" id="PS50090">
    <property type="entry name" value="MYB_LIKE"/>
    <property type="match status" value="1"/>
</dbReference>
<feature type="compositionally biased region" description="Basic and acidic residues" evidence="3">
    <location>
        <begin position="1"/>
        <end position="11"/>
    </location>
</feature>
<feature type="domain" description="Myb-like" evidence="4">
    <location>
        <begin position="19"/>
        <end position="91"/>
    </location>
</feature>
<reference evidence="6 7" key="1">
    <citation type="journal article" date="2018" name="PLoS Genet.">
        <title>Population sequencing reveals clonal diversity and ancestral inbreeding in the grapevine cultivar Chardonnay.</title>
        <authorList>
            <person name="Roach M.J."/>
            <person name="Johnson D.L."/>
            <person name="Bohlmann J."/>
            <person name="van Vuuren H.J."/>
            <person name="Jones S.J."/>
            <person name="Pretorius I.S."/>
            <person name="Schmidt S.A."/>
            <person name="Borneman A.R."/>
        </authorList>
    </citation>
    <scope>NUCLEOTIDE SEQUENCE [LARGE SCALE GENOMIC DNA]</scope>
    <source>
        <strain evidence="7">cv. Chardonnay</strain>
        <tissue evidence="6">Leaf</tissue>
    </source>
</reference>
<proteinExistence type="predicted"/>
<protein>
    <submittedName>
        <fullName evidence="6">Uncharacterized protein</fullName>
    </submittedName>
</protein>
<comment type="caution">
    <text evidence="6">The sequence shown here is derived from an EMBL/GenBank/DDBJ whole genome shotgun (WGS) entry which is preliminary data.</text>
</comment>
<dbReference type="PROSITE" id="PS51294">
    <property type="entry name" value="HTH_MYB"/>
    <property type="match status" value="1"/>
</dbReference>
<dbReference type="AlphaFoldDB" id="A0A438E4L7"/>
<comment type="subcellular location">
    <subcellularLocation>
        <location evidence="1">Nucleus</location>
    </subcellularLocation>
</comment>
<evidence type="ECO:0000256" key="3">
    <source>
        <dbReference type="SAM" id="MobiDB-lite"/>
    </source>
</evidence>
<evidence type="ECO:0000313" key="7">
    <source>
        <dbReference type="Proteomes" id="UP000288805"/>
    </source>
</evidence>
<evidence type="ECO:0000256" key="1">
    <source>
        <dbReference type="ARBA" id="ARBA00004123"/>
    </source>
</evidence>
<dbReference type="InterPro" id="IPR009057">
    <property type="entry name" value="Homeodomain-like_sf"/>
</dbReference>
<gene>
    <name evidence="6" type="ORF">CK203_098590</name>
</gene>
<evidence type="ECO:0000256" key="2">
    <source>
        <dbReference type="ARBA" id="ARBA00023242"/>
    </source>
</evidence>
<evidence type="ECO:0000259" key="4">
    <source>
        <dbReference type="PROSITE" id="PS50090"/>
    </source>
</evidence>
<dbReference type="InterPro" id="IPR017930">
    <property type="entry name" value="Myb_dom"/>
</dbReference>
<dbReference type="InterPro" id="IPR001005">
    <property type="entry name" value="SANT/Myb"/>
</dbReference>